<dbReference type="RefSeq" id="WP_213165703.1">
    <property type="nucleotide sequence ID" value="NZ_CP058559.1"/>
</dbReference>
<dbReference type="Proteomes" id="UP000516160">
    <property type="component" value="Chromosome"/>
</dbReference>
<evidence type="ECO:0000313" key="3">
    <source>
        <dbReference type="Proteomes" id="UP000516160"/>
    </source>
</evidence>
<sequence>MDNLTSAKEWLRLAKMDLMSAEYLLKKNPVPIEVICYHCQQSAEKYKRVSNTMF</sequence>
<accession>A0A7G9W9H7</accession>
<dbReference type="InterPro" id="IPR007842">
    <property type="entry name" value="HEPN_dom"/>
</dbReference>
<protein>
    <submittedName>
        <fullName evidence="2">HEPN domain-containing protein</fullName>
    </submittedName>
</protein>
<dbReference type="Gene3D" id="1.20.120.330">
    <property type="entry name" value="Nucleotidyltransferases domain 2"/>
    <property type="match status" value="1"/>
</dbReference>
<evidence type="ECO:0000313" key="2">
    <source>
        <dbReference type="EMBL" id="QNO15339.1"/>
    </source>
</evidence>
<organism evidence="2 3">
    <name type="scientific">Alkalicella caledoniensis</name>
    <dbReference type="NCBI Taxonomy" id="2731377"/>
    <lineage>
        <taxon>Bacteria</taxon>
        <taxon>Bacillati</taxon>
        <taxon>Bacillota</taxon>
        <taxon>Clostridia</taxon>
        <taxon>Eubacteriales</taxon>
        <taxon>Proteinivoracaceae</taxon>
        <taxon>Alkalicella</taxon>
    </lineage>
</organism>
<evidence type="ECO:0000259" key="1">
    <source>
        <dbReference type="Pfam" id="PF05168"/>
    </source>
</evidence>
<gene>
    <name evidence="2" type="ORF">HYG86_11465</name>
</gene>
<dbReference type="SUPFAM" id="SSF81593">
    <property type="entry name" value="Nucleotidyltransferase substrate binding subunit/domain"/>
    <property type="match status" value="1"/>
</dbReference>
<reference evidence="2 3" key="1">
    <citation type="submission" date="2020-07" db="EMBL/GenBank/DDBJ databases">
        <title>Alkalicella. sp. LB2 genome.</title>
        <authorList>
            <person name="Postec A."/>
            <person name="Quemeneur M."/>
        </authorList>
    </citation>
    <scope>NUCLEOTIDE SEQUENCE [LARGE SCALE GENOMIC DNA]</scope>
    <source>
        <strain evidence="2 3">LB2</strain>
    </source>
</reference>
<dbReference type="EMBL" id="CP058559">
    <property type="protein sequence ID" value="QNO15339.1"/>
    <property type="molecule type" value="Genomic_DNA"/>
</dbReference>
<dbReference type="AlphaFoldDB" id="A0A7G9W9H7"/>
<name>A0A7G9W9H7_ALKCA</name>
<feature type="domain" description="HEPN" evidence="1">
    <location>
        <begin position="7"/>
        <end position="46"/>
    </location>
</feature>
<dbReference type="Pfam" id="PF05168">
    <property type="entry name" value="HEPN"/>
    <property type="match status" value="1"/>
</dbReference>
<proteinExistence type="predicted"/>
<keyword evidence="3" id="KW-1185">Reference proteome</keyword>
<dbReference type="KEGG" id="acae:HYG86_11465"/>